<protein>
    <submittedName>
        <fullName evidence="1">Uncharacterized protein</fullName>
    </submittedName>
</protein>
<evidence type="ECO:0000313" key="1">
    <source>
        <dbReference type="EMBL" id="KKT72727.1"/>
    </source>
</evidence>
<proteinExistence type="predicted"/>
<sequence>MNDITVLYYSASVENPTFERHVREKLLENIGGLPLVSVTQDPLPGFGKNICVGKHDSCYANEFRQIEIGLKEITTPYVLTAEADCLYPPEYFQFRPPEKGHVYRYDNVWVQYYLDEKKRNPLYYFKKFSDCAQAVDRELWLETIRNGLSGRKEWSTQDDSTPKSFAIRTDSNYSWTSENPVVTFKTTLGVRRYTQLNRTVPPQSTLPLWGQARVLREKLFNN</sequence>
<evidence type="ECO:0000313" key="2">
    <source>
        <dbReference type="Proteomes" id="UP000034835"/>
    </source>
</evidence>
<reference evidence="1 2" key="1">
    <citation type="journal article" date="2015" name="Nature">
        <title>rRNA introns, odd ribosomes, and small enigmatic genomes across a large radiation of phyla.</title>
        <authorList>
            <person name="Brown C.T."/>
            <person name="Hug L.A."/>
            <person name="Thomas B.C."/>
            <person name="Sharon I."/>
            <person name="Castelle C.J."/>
            <person name="Singh A."/>
            <person name="Wilkins M.J."/>
            <person name="Williams K.H."/>
            <person name="Banfield J.F."/>
        </authorList>
    </citation>
    <scope>NUCLEOTIDE SEQUENCE [LARGE SCALE GENOMIC DNA]</scope>
</reference>
<name>A0A0G1LVA8_9BACT</name>
<gene>
    <name evidence="1" type="ORF">UW68_C0027G0013</name>
</gene>
<dbReference type="Proteomes" id="UP000034835">
    <property type="component" value="Unassembled WGS sequence"/>
</dbReference>
<comment type="caution">
    <text evidence="1">The sequence shown here is derived from an EMBL/GenBank/DDBJ whole genome shotgun (WGS) entry which is preliminary data.</text>
</comment>
<dbReference type="STRING" id="1618384.UW68_C0027G0013"/>
<dbReference type="AlphaFoldDB" id="A0A0G1LVA8"/>
<organism evidence="1 2">
    <name type="scientific">Candidatus Collierbacteria bacterium GW2011_GWB1_44_6</name>
    <dbReference type="NCBI Taxonomy" id="1618384"/>
    <lineage>
        <taxon>Bacteria</taxon>
        <taxon>Candidatus Collieribacteriota</taxon>
    </lineage>
</organism>
<accession>A0A0G1LVA8</accession>
<dbReference type="EMBL" id="LCJG01000027">
    <property type="protein sequence ID" value="KKT72727.1"/>
    <property type="molecule type" value="Genomic_DNA"/>
</dbReference>